<keyword evidence="2" id="KW-1185">Reference proteome</keyword>
<dbReference type="Proteomes" id="UP001601948">
    <property type="component" value="Unassembled WGS sequence"/>
</dbReference>
<gene>
    <name evidence="1" type="ORF">ACFYV7_30790</name>
</gene>
<dbReference type="Pfam" id="PF16850">
    <property type="entry name" value="Inhibitor_I66"/>
    <property type="match status" value="1"/>
</dbReference>
<evidence type="ECO:0000313" key="1">
    <source>
        <dbReference type="EMBL" id="MFF3227219.1"/>
    </source>
</evidence>
<proteinExistence type="predicted"/>
<accession>A0ABW6R125</accession>
<reference evidence="1 2" key="1">
    <citation type="submission" date="2024-10" db="EMBL/GenBank/DDBJ databases">
        <title>The Natural Products Discovery Center: Release of the First 8490 Sequenced Strains for Exploring Actinobacteria Biosynthetic Diversity.</title>
        <authorList>
            <person name="Kalkreuter E."/>
            <person name="Kautsar S.A."/>
            <person name="Yang D."/>
            <person name="Bader C.D."/>
            <person name="Teijaro C.N."/>
            <person name="Fluegel L."/>
            <person name="Davis C.M."/>
            <person name="Simpson J.R."/>
            <person name="Lauterbach L."/>
            <person name="Steele A.D."/>
            <person name="Gui C."/>
            <person name="Meng S."/>
            <person name="Li G."/>
            <person name="Viehrig K."/>
            <person name="Ye F."/>
            <person name="Su P."/>
            <person name="Kiefer A.F."/>
            <person name="Nichols A."/>
            <person name="Cepeda A.J."/>
            <person name="Yan W."/>
            <person name="Fan B."/>
            <person name="Jiang Y."/>
            <person name="Adhikari A."/>
            <person name="Zheng C.-J."/>
            <person name="Schuster L."/>
            <person name="Cowan T.M."/>
            <person name="Smanski M.J."/>
            <person name="Chevrette M.G."/>
            <person name="De Carvalho L.P.S."/>
            <person name="Shen B."/>
        </authorList>
    </citation>
    <scope>NUCLEOTIDE SEQUENCE [LARGE SCALE GENOMIC DNA]</scope>
    <source>
        <strain evidence="1 2">NPDC003040</strain>
    </source>
</reference>
<comment type="caution">
    <text evidence="1">The sequence shown here is derived from an EMBL/GenBank/DDBJ whole genome shotgun (WGS) entry which is preliminary data.</text>
</comment>
<dbReference type="EMBL" id="JBIAPI010000009">
    <property type="protein sequence ID" value="MFF3227219.1"/>
    <property type="molecule type" value="Genomic_DNA"/>
</dbReference>
<dbReference type="InterPro" id="IPR031755">
    <property type="entry name" value="Inhibitor_I66"/>
</dbReference>
<dbReference type="RefSeq" id="WP_387723144.1">
    <property type="nucleotide sequence ID" value="NZ_JBIAPI010000009.1"/>
</dbReference>
<sequence length="167" mass="17605">MLFAGRYEINTLAEGNLRIGAVDDSPSGIARVVADGGESRWIVTPVEDDPSLYTLAVDVAGTPMTTRADDQGHIVADAAAPGQTWRLQYARAQDAYIILQGSGVDDTRGWSLPRESGPKAAVVLELVIATPSVPPLFTPVSPVAAHPNGVIPQRDSHKWAAPVSVGQ</sequence>
<dbReference type="Gene3D" id="2.80.10.50">
    <property type="match status" value="1"/>
</dbReference>
<name>A0ABW6R125_9NOCA</name>
<protein>
    <submittedName>
        <fullName evidence="1">I66 family serine proteinase inhibitor</fullName>
    </submittedName>
</protein>
<organism evidence="1 2">
    <name type="scientific">Nocardia suismassiliense</name>
    <dbReference type="NCBI Taxonomy" id="2077092"/>
    <lineage>
        <taxon>Bacteria</taxon>
        <taxon>Bacillati</taxon>
        <taxon>Actinomycetota</taxon>
        <taxon>Actinomycetes</taxon>
        <taxon>Mycobacteriales</taxon>
        <taxon>Nocardiaceae</taxon>
        <taxon>Nocardia</taxon>
    </lineage>
</organism>
<evidence type="ECO:0000313" key="2">
    <source>
        <dbReference type="Proteomes" id="UP001601948"/>
    </source>
</evidence>